<dbReference type="GO" id="GO:0006633">
    <property type="term" value="P:fatty acid biosynthetic process"/>
    <property type="evidence" value="ECO:0007669"/>
    <property type="project" value="UniProtKB-UniPathway"/>
</dbReference>
<keyword evidence="7 8" id="KW-0092">Biotin</keyword>
<gene>
    <name evidence="11" type="ORF">C5L31_001202</name>
</gene>
<evidence type="ECO:0000256" key="5">
    <source>
        <dbReference type="ARBA" id="ARBA00023098"/>
    </source>
</evidence>
<dbReference type="STRING" id="1122149.FD44_GL001342"/>
<keyword evidence="12" id="KW-1185">Reference proteome</keyword>
<dbReference type="UniPathway" id="UPA00094"/>
<dbReference type="PROSITE" id="PS00188">
    <property type="entry name" value="BIOTIN"/>
    <property type="match status" value="1"/>
</dbReference>
<keyword evidence="5 8" id="KW-0443">Lipid metabolism</keyword>
<dbReference type="Proteomes" id="UP000294854">
    <property type="component" value="Unassembled WGS sequence"/>
</dbReference>
<evidence type="ECO:0000256" key="7">
    <source>
        <dbReference type="ARBA" id="ARBA00023267"/>
    </source>
</evidence>
<dbReference type="InterPro" id="IPR000089">
    <property type="entry name" value="Biotin_lipoyl"/>
</dbReference>
<dbReference type="NCBIfam" id="TIGR00531">
    <property type="entry name" value="BCCP"/>
    <property type="match status" value="1"/>
</dbReference>
<protein>
    <recommendedName>
        <fullName evidence="2 8">Biotin carboxyl carrier protein of acetyl-CoA carboxylase</fullName>
    </recommendedName>
</protein>
<dbReference type="CDD" id="cd06850">
    <property type="entry name" value="biotinyl_domain"/>
    <property type="match status" value="1"/>
</dbReference>
<comment type="function">
    <text evidence="8">This protein is a component of the acetyl coenzyme A carboxylase complex; first, biotin carboxylase catalyzes the carboxylation of the carrier protein and then the transcarboxylase transfers the carboxyl group to form malonyl-CoA.</text>
</comment>
<evidence type="ECO:0000256" key="6">
    <source>
        <dbReference type="ARBA" id="ARBA00023160"/>
    </source>
</evidence>
<proteinExistence type="predicted"/>
<evidence type="ECO:0000256" key="9">
    <source>
        <dbReference type="SAM" id="MobiDB-lite"/>
    </source>
</evidence>
<evidence type="ECO:0000256" key="2">
    <source>
        <dbReference type="ARBA" id="ARBA00017562"/>
    </source>
</evidence>
<evidence type="ECO:0000259" key="10">
    <source>
        <dbReference type="PROSITE" id="PS50968"/>
    </source>
</evidence>
<dbReference type="PROSITE" id="PS50968">
    <property type="entry name" value="BIOTINYL_LIPOYL"/>
    <property type="match status" value="1"/>
</dbReference>
<dbReference type="InterPro" id="IPR001882">
    <property type="entry name" value="Biotin_BS"/>
</dbReference>
<evidence type="ECO:0000256" key="4">
    <source>
        <dbReference type="ARBA" id="ARBA00022832"/>
    </source>
</evidence>
<evidence type="ECO:0000313" key="11">
    <source>
        <dbReference type="EMBL" id="TDG77092.1"/>
    </source>
</evidence>
<feature type="region of interest" description="Disordered" evidence="9">
    <location>
        <begin position="51"/>
        <end position="84"/>
    </location>
</feature>
<dbReference type="InterPro" id="IPR001249">
    <property type="entry name" value="AcCoA_biotinCC"/>
</dbReference>
<dbReference type="GO" id="GO:0009317">
    <property type="term" value="C:acetyl-CoA carboxylase complex"/>
    <property type="evidence" value="ECO:0007669"/>
    <property type="project" value="InterPro"/>
</dbReference>
<dbReference type="EMBL" id="PUFO01000054">
    <property type="protein sequence ID" value="TDG77092.1"/>
    <property type="molecule type" value="Genomic_DNA"/>
</dbReference>
<reference evidence="11 12" key="1">
    <citation type="journal article" date="2019" name="Appl. Microbiol. Biotechnol.">
        <title>Uncovering carbohydrate metabolism through a genotype-phenotype association study of 56 lactic acid bacteria genomes.</title>
        <authorList>
            <person name="Buron-Moles G."/>
            <person name="Chailyan A."/>
            <person name="Dolejs I."/>
            <person name="Forster J."/>
            <person name="Miks M.H."/>
        </authorList>
    </citation>
    <scope>NUCLEOTIDE SEQUENCE [LARGE SCALE GENOMIC DNA]</scope>
    <source>
        <strain evidence="11 12">ATCC 49373</strain>
    </source>
</reference>
<dbReference type="GO" id="GO:0003989">
    <property type="term" value="F:acetyl-CoA carboxylase activity"/>
    <property type="evidence" value="ECO:0007669"/>
    <property type="project" value="InterPro"/>
</dbReference>
<evidence type="ECO:0000256" key="3">
    <source>
        <dbReference type="ARBA" id="ARBA00022516"/>
    </source>
</evidence>
<keyword evidence="4 8" id="KW-0276">Fatty acid metabolism</keyword>
<dbReference type="PANTHER" id="PTHR45266:SF3">
    <property type="entry name" value="OXALOACETATE DECARBOXYLASE ALPHA CHAIN"/>
    <property type="match status" value="1"/>
</dbReference>
<dbReference type="PRINTS" id="PR01071">
    <property type="entry name" value="ACOABIOTINCC"/>
</dbReference>
<keyword evidence="3 8" id="KW-0444">Lipid biosynthesis</keyword>
<dbReference type="Gene3D" id="2.40.50.100">
    <property type="match status" value="1"/>
</dbReference>
<sequence length="167" mass="18299">MHLRDVIKVMDEKEIERLLDKFDKSSLKNFELTQDDFKLALSKREAGDQVVVGEPTLTTPNDTVSAPKPTSKQSQNESTTPAVNSAADVAEIKAPLVGVIYFAPSPDKPAFKKQGDKVEKGDVVCVIEAMKMINEVKSDVSGTISNILVEDGSMVEYDQPLFQVKKG</sequence>
<evidence type="ECO:0000256" key="8">
    <source>
        <dbReference type="RuleBase" id="RU364072"/>
    </source>
</evidence>
<dbReference type="AlphaFoldDB" id="A0A4R5NMU8"/>
<feature type="compositionally biased region" description="Polar residues" evidence="9">
    <location>
        <begin position="56"/>
        <end position="83"/>
    </location>
</feature>
<evidence type="ECO:0000256" key="1">
    <source>
        <dbReference type="ARBA" id="ARBA00005194"/>
    </source>
</evidence>
<comment type="caution">
    <text evidence="11">The sequence shown here is derived from an EMBL/GenBank/DDBJ whole genome shotgun (WGS) entry which is preliminary data.</text>
</comment>
<organism evidence="11 12">
    <name type="scientific">Secundilactobacillus malefermentans</name>
    <dbReference type="NCBI Taxonomy" id="176292"/>
    <lineage>
        <taxon>Bacteria</taxon>
        <taxon>Bacillati</taxon>
        <taxon>Bacillota</taxon>
        <taxon>Bacilli</taxon>
        <taxon>Lactobacillales</taxon>
        <taxon>Lactobacillaceae</taxon>
        <taxon>Secundilactobacillus</taxon>
    </lineage>
</organism>
<dbReference type="InterPro" id="IPR050709">
    <property type="entry name" value="Biotin_Carboxyl_Carrier/Decarb"/>
</dbReference>
<name>A0A4R5NMU8_9LACO</name>
<dbReference type="SUPFAM" id="SSF51230">
    <property type="entry name" value="Single hybrid motif"/>
    <property type="match status" value="1"/>
</dbReference>
<keyword evidence="6 8" id="KW-0275">Fatty acid biosynthesis</keyword>
<evidence type="ECO:0000313" key="12">
    <source>
        <dbReference type="Proteomes" id="UP000294854"/>
    </source>
</evidence>
<dbReference type="InterPro" id="IPR011053">
    <property type="entry name" value="Single_hybrid_motif"/>
</dbReference>
<feature type="domain" description="Lipoyl-binding" evidence="10">
    <location>
        <begin position="89"/>
        <end position="165"/>
    </location>
</feature>
<dbReference type="Pfam" id="PF00364">
    <property type="entry name" value="Biotin_lipoyl"/>
    <property type="match status" value="1"/>
</dbReference>
<dbReference type="PANTHER" id="PTHR45266">
    <property type="entry name" value="OXALOACETATE DECARBOXYLASE ALPHA CHAIN"/>
    <property type="match status" value="1"/>
</dbReference>
<accession>A0A4R5NMU8</accession>
<comment type="pathway">
    <text evidence="1 8">Lipid metabolism; fatty acid biosynthesis.</text>
</comment>